<organism evidence="1 2">
    <name type="scientific">Gemmatirosa kalamazoonensis</name>
    <dbReference type="NCBI Taxonomy" id="861299"/>
    <lineage>
        <taxon>Bacteria</taxon>
        <taxon>Pseudomonadati</taxon>
        <taxon>Gemmatimonadota</taxon>
        <taxon>Gemmatimonadia</taxon>
        <taxon>Gemmatimonadales</taxon>
        <taxon>Gemmatimonadaceae</taxon>
        <taxon>Gemmatirosa</taxon>
    </lineage>
</organism>
<dbReference type="Proteomes" id="UP000019151">
    <property type="component" value="Plasmid 1"/>
</dbReference>
<evidence type="ECO:0000313" key="1">
    <source>
        <dbReference type="EMBL" id="AHG93095.1"/>
    </source>
</evidence>
<dbReference type="HOGENOM" id="CLU_3061924_0_0_0"/>
<dbReference type="AlphaFoldDB" id="W0RRZ2"/>
<name>W0RRZ2_9BACT</name>
<keyword evidence="1" id="KW-0614">Plasmid</keyword>
<sequence>MTVTRSYALEVRLRRREATAGLHERVDHPSDARATFIDPLRRFRDAARRRIRG</sequence>
<geneLocation type="plasmid" evidence="1 2">
    <name>1</name>
</geneLocation>
<protein>
    <submittedName>
        <fullName evidence="1">Uncharacterized protein</fullName>
    </submittedName>
</protein>
<dbReference type="InParanoid" id="W0RRZ2"/>
<reference evidence="1 2" key="1">
    <citation type="journal article" date="2014" name="Genome Announc.">
        <title>Genome Sequence and Methylome of Soil Bacterium Gemmatirosa kalamazoonensis KBS708T, a Member of the Rarely Cultivated Gemmatimonadetes Phylum.</title>
        <authorList>
            <person name="Debruyn J.M."/>
            <person name="Radosevich M."/>
            <person name="Wommack K.E."/>
            <person name="Polson S.W."/>
            <person name="Hauser L.J."/>
            <person name="Fawaz M.N."/>
            <person name="Korlach J."/>
            <person name="Tsai Y.C."/>
        </authorList>
    </citation>
    <scope>NUCLEOTIDE SEQUENCE [LARGE SCALE GENOMIC DNA]</scope>
    <source>
        <strain evidence="1 2">KBS708</strain>
        <plasmid evidence="2">Plasmid 1</plasmid>
    </source>
</reference>
<dbReference type="RefSeq" id="WP_158508938.1">
    <property type="nucleotide sequence ID" value="NZ_CP007129.1"/>
</dbReference>
<accession>W0RRZ2</accession>
<proteinExistence type="predicted"/>
<dbReference type="EMBL" id="CP007129">
    <property type="protein sequence ID" value="AHG93095.1"/>
    <property type="molecule type" value="Genomic_DNA"/>
</dbReference>
<gene>
    <name evidence="1" type="ORF">J421_5560</name>
</gene>
<evidence type="ECO:0000313" key="2">
    <source>
        <dbReference type="Proteomes" id="UP000019151"/>
    </source>
</evidence>
<keyword evidence="2" id="KW-1185">Reference proteome</keyword>
<dbReference type="KEGG" id="gba:J421_5560"/>